<dbReference type="InterPro" id="IPR048126">
    <property type="entry name" value="Toxin_VasX"/>
</dbReference>
<feature type="transmembrane region" description="Helical" evidence="1">
    <location>
        <begin position="853"/>
        <end position="873"/>
    </location>
</feature>
<feature type="domain" description="Toxin VasX N-terminal region" evidence="2">
    <location>
        <begin position="15"/>
        <end position="191"/>
    </location>
</feature>
<accession>A0A375C645</accession>
<organism evidence="3">
    <name type="scientific">Cupriavidus taiwanensis</name>
    <dbReference type="NCBI Taxonomy" id="164546"/>
    <lineage>
        <taxon>Bacteria</taxon>
        <taxon>Pseudomonadati</taxon>
        <taxon>Pseudomonadota</taxon>
        <taxon>Betaproteobacteria</taxon>
        <taxon>Burkholderiales</taxon>
        <taxon>Burkholderiaceae</taxon>
        <taxon>Cupriavidus</taxon>
    </lineage>
</organism>
<dbReference type="CDD" id="cd20707">
    <property type="entry name" value="MIX_III"/>
    <property type="match status" value="1"/>
</dbReference>
<feature type="transmembrane region" description="Helical" evidence="1">
    <location>
        <begin position="791"/>
        <end position="813"/>
    </location>
</feature>
<evidence type="ECO:0000313" key="3">
    <source>
        <dbReference type="EMBL" id="SOY63297.1"/>
    </source>
</evidence>
<evidence type="ECO:0000259" key="2">
    <source>
        <dbReference type="Pfam" id="PF20249"/>
    </source>
</evidence>
<keyword evidence="1" id="KW-1133">Transmembrane helix</keyword>
<sequence>MTQSGTTPKNNKAGCPFCQKTGLPILPVRYAIARDDIGKGKPAPRLGGPFGHGVQENGLPAGQHYTLRLMRPGYLYVCNEKRGSWDAYVVTEKGYLYPFATEIKHSVLEKMDTNKVQTIDALLQPPKDSIEFSCQREPDHPYLARCIMIPDASSAERIWLGFSDTPWTKRVWKAHTNAKERARHMRELRLDLWKGGGHRHADSLEKLGSHLSEAGYMIKETRPETGKRGTYPSEMAGQPSAFSHSPQAFYGLSEQLPGLVNWANLQAKRMGMTAPMLAVDDPVGLALEAAQLLRLRVEIFERDKGRDWKHATSTTIVGMRHAIEEQAVQEALQVKRNTSGVAVYTYADGMPVATPYDPDLEEKVWEQNGLKTLTPDEEKRARRNAWKEYLNDYSEPNREAFDKELERDMNAYAKNTLAPLAQSFVKWYGGTPYREAMACNHDDTDIKSGEAMTSLVMACLYDIVGIEPVSDILLEELQGSFTERKNTVLRALVLDNSEAAKKLEKAATAELEVGNPGAWSNVFKAFAHVLEKGHANELAGAFTSVARLVYSVSGPIVTLLGRSGRAVAGKAGDAAVSLAVRYRQMALLGLLANKPLNRLKIRASEAELAHIIVDELARVSPNVDREALRRRVDHHVRTELSERSGARARAPDARNARGRRVFYWTVFWDDETKRLFNGTRLDQLENVLLREDQLRSVLRSRTASGIKLDIGLGAAGMILDGWNVWQAFADMPDAKKGTMGQRQLQLVGALTSLAGSGVELFGKALERTAWGKTALVRPFQVFLTQVPNRGALVAFFGKCIGTVGSFLGAALDAWKAWQAVMRGDVPMAVLYVSSALAGGIIAGLMLFGLLSAGFGFLLLLALALLSMLGEWLINVIRDNKVEIWLDKSPFGRHEHGRFKHLKEQESAYEAMLKA</sequence>
<dbReference type="InterPro" id="IPR046864">
    <property type="entry name" value="VasX_N"/>
</dbReference>
<dbReference type="AlphaFoldDB" id="A0A375C645"/>
<keyword evidence="1" id="KW-0812">Transmembrane</keyword>
<name>A0A375C645_9BURK</name>
<reference evidence="3" key="1">
    <citation type="submission" date="2018-01" db="EMBL/GenBank/DDBJ databases">
        <authorList>
            <person name="Clerissi C."/>
        </authorList>
    </citation>
    <scope>NUCLEOTIDE SEQUENCE</scope>
    <source>
        <strain evidence="3">Cupriavidus sp. LMG 19464</strain>
    </source>
</reference>
<comment type="caution">
    <text evidence="3">The sequence shown here is derived from an EMBL/GenBank/DDBJ whole genome shotgun (WGS) entry which is preliminary data.</text>
</comment>
<dbReference type="OrthoDB" id="8664525at2"/>
<dbReference type="Pfam" id="PF20249">
    <property type="entry name" value="VasX_N"/>
    <property type="match status" value="1"/>
</dbReference>
<keyword evidence="1" id="KW-0472">Membrane</keyword>
<evidence type="ECO:0000256" key="1">
    <source>
        <dbReference type="SAM" id="Phobius"/>
    </source>
</evidence>
<dbReference type="NCBIfam" id="NF041559">
    <property type="entry name" value="BTH_I2691_fam"/>
    <property type="match status" value="1"/>
</dbReference>
<gene>
    <name evidence="3" type="ORF">CBM2587_B60309</name>
</gene>
<dbReference type="Proteomes" id="UP000256780">
    <property type="component" value="Chromosome CBM2587_b"/>
</dbReference>
<dbReference type="RefSeq" id="WP_147310433.1">
    <property type="nucleotide sequence ID" value="NZ_LT976854.1"/>
</dbReference>
<feature type="transmembrane region" description="Helical" evidence="1">
    <location>
        <begin position="825"/>
        <end position="847"/>
    </location>
</feature>
<dbReference type="EMBL" id="OFSQ01000035">
    <property type="protein sequence ID" value="SOY63297.1"/>
    <property type="molecule type" value="Genomic_DNA"/>
</dbReference>
<proteinExistence type="predicted"/>
<protein>
    <recommendedName>
        <fullName evidence="2">Toxin VasX N-terminal region domain-containing protein</fullName>
    </recommendedName>
</protein>